<feature type="region of interest" description="Disordered" evidence="1">
    <location>
        <begin position="1"/>
        <end position="59"/>
    </location>
</feature>
<evidence type="ECO:0000313" key="2">
    <source>
        <dbReference type="EMBL" id="EAQ84804.1"/>
    </source>
</evidence>
<dbReference type="EMBL" id="CH408034">
    <property type="protein sequence ID" value="EAQ84804.1"/>
    <property type="molecule type" value="Genomic_DNA"/>
</dbReference>
<dbReference type="AlphaFoldDB" id="Q2GT86"/>
<dbReference type="RefSeq" id="XP_001226745.1">
    <property type="nucleotide sequence ID" value="XM_001226744.1"/>
</dbReference>
<dbReference type="GeneID" id="4394868"/>
<gene>
    <name evidence="2" type="ORF">CHGG_08818</name>
</gene>
<evidence type="ECO:0000256" key="1">
    <source>
        <dbReference type="SAM" id="MobiDB-lite"/>
    </source>
</evidence>
<feature type="compositionally biased region" description="Gly residues" evidence="1">
    <location>
        <begin position="49"/>
        <end position="59"/>
    </location>
</feature>
<name>Q2GT86_CHAGB</name>
<organism evidence="2 3">
    <name type="scientific">Chaetomium globosum (strain ATCC 6205 / CBS 148.51 / DSM 1962 / NBRC 6347 / NRRL 1970)</name>
    <name type="common">Soil fungus</name>
    <dbReference type="NCBI Taxonomy" id="306901"/>
    <lineage>
        <taxon>Eukaryota</taxon>
        <taxon>Fungi</taxon>
        <taxon>Dikarya</taxon>
        <taxon>Ascomycota</taxon>
        <taxon>Pezizomycotina</taxon>
        <taxon>Sordariomycetes</taxon>
        <taxon>Sordariomycetidae</taxon>
        <taxon>Sordariales</taxon>
        <taxon>Chaetomiaceae</taxon>
        <taxon>Chaetomium</taxon>
    </lineage>
</organism>
<reference evidence="3" key="1">
    <citation type="journal article" date="2015" name="Genome Announc.">
        <title>Draft genome sequence of the cellulolytic fungus Chaetomium globosum.</title>
        <authorList>
            <person name="Cuomo C.A."/>
            <person name="Untereiner W.A."/>
            <person name="Ma L.-J."/>
            <person name="Grabherr M."/>
            <person name="Birren B.W."/>
        </authorList>
    </citation>
    <scope>NUCLEOTIDE SEQUENCE [LARGE SCALE GENOMIC DNA]</scope>
    <source>
        <strain evidence="3">ATCC 6205 / CBS 148.51 / DSM 1962 / NBRC 6347 / NRRL 1970</strain>
    </source>
</reference>
<dbReference type="InParanoid" id="Q2GT86"/>
<evidence type="ECO:0000313" key="3">
    <source>
        <dbReference type="Proteomes" id="UP000001056"/>
    </source>
</evidence>
<feature type="compositionally biased region" description="Polar residues" evidence="1">
    <location>
        <begin position="1"/>
        <end position="11"/>
    </location>
</feature>
<accession>Q2GT86</accession>
<dbReference type="HOGENOM" id="CLU_2145583_0_0_1"/>
<feature type="compositionally biased region" description="Low complexity" evidence="1">
    <location>
        <begin position="12"/>
        <end position="39"/>
    </location>
</feature>
<proteinExistence type="predicted"/>
<keyword evidence="3" id="KW-1185">Reference proteome</keyword>
<sequence>MRKSTTATPRYSSSGSNSRTSASHSRSSGSGSSSRNARAPTAHGSTARSGGGSGGGGGPVNQRYPLNCWHCKMNLDVSTYVCPGVDCGVRPFMACGYPGCSPNAPRHVPHSF</sequence>
<dbReference type="Proteomes" id="UP000001056">
    <property type="component" value="Unassembled WGS sequence"/>
</dbReference>
<protein>
    <submittedName>
        <fullName evidence="2">Uncharacterized protein</fullName>
    </submittedName>
</protein>
<dbReference type="VEuPathDB" id="FungiDB:CHGG_08818"/>